<dbReference type="SMART" id="SM00849">
    <property type="entry name" value="Lactamase_B"/>
    <property type="match status" value="1"/>
</dbReference>
<gene>
    <name evidence="2" type="ORF">C4520_09440</name>
</gene>
<dbReference type="Pfam" id="PF12706">
    <property type="entry name" value="Lactamase_B_2"/>
    <property type="match status" value="1"/>
</dbReference>
<dbReference type="AlphaFoldDB" id="A0A3A4P1C9"/>
<dbReference type="GO" id="GO:0016787">
    <property type="term" value="F:hydrolase activity"/>
    <property type="evidence" value="ECO:0007669"/>
    <property type="project" value="UniProtKB-KW"/>
</dbReference>
<evidence type="ECO:0000313" key="2">
    <source>
        <dbReference type="EMBL" id="RJP21651.1"/>
    </source>
</evidence>
<feature type="domain" description="Metallo-beta-lactamase" evidence="1">
    <location>
        <begin position="21"/>
        <end position="178"/>
    </location>
</feature>
<proteinExistence type="predicted"/>
<evidence type="ECO:0000259" key="1">
    <source>
        <dbReference type="SMART" id="SM00849"/>
    </source>
</evidence>
<dbReference type="PANTHER" id="PTHR42663:SF6">
    <property type="entry name" value="HYDROLASE C777.06C-RELATED"/>
    <property type="match status" value="1"/>
</dbReference>
<dbReference type="EMBL" id="QZKU01000066">
    <property type="protein sequence ID" value="RJP21651.1"/>
    <property type="molecule type" value="Genomic_DNA"/>
</dbReference>
<keyword evidence="2" id="KW-0378">Hydrolase</keyword>
<comment type="caution">
    <text evidence="2">The sequence shown here is derived from an EMBL/GenBank/DDBJ whole genome shotgun (WGS) entry which is preliminary data.</text>
</comment>
<dbReference type="Proteomes" id="UP000265882">
    <property type="component" value="Unassembled WGS sequence"/>
</dbReference>
<dbReference type="SUPFAM" id="SSF56281">
    <property type="entry name" value="Metallo-hydrolase/oxidoreductase"/>
    <property type="match status" value="1"/>
</dbReference>
<evidence type="ECO:0000313" key="3">
    <source>
        <dbReference type="Proteomes" id="UP000265882"/>
    </source>
</evidence>
<protein>
    <submittedName>
        <fullName evidence="2">MBL fold metallo-hydrolase</fullName>
    </submittedName>
</protein>
<accession>A0A3A4P1C9</accession>
<dbReference type="PANTHER" id="PTHR42663">
    <property type="entry name" value="HYDROLASE C777.06C-RELATED-RELATED"/>
    <property type="match status" value="1"/>
</dbReference>
<organism evidence="2 3">
    <name type="scientific">Abyssobacteria bacterium (strain SURF_5)</name>
    <dbReference type="NCBI Taxonomy" id="2093360"/>
    <lineage>
        <taxon>Bacteria</taxon>
        <taxon>Pseudomonadati</taxon>
        <taxon>Candidatus Hydrogenedentota</taxon>
        <taxon>Candidatus Abyssobacteria</taxon>
    </lineage>
</organism>
<name>A0A3A4P1C9_ABYX5</name>
<reference evidence="2 3" key="1">
    <citation type="journal article" date="2017" name="ISME J.">
        <title>Energy and carbon metabolisms in a deep terrestrial subsurface fluid microbial community.</title>
        <authorList>
            <person name="Momper L."/>
            <person name="Jungbluth S.P."/>
            <person name="Lee M.D."/>
            <person name="Amend J.P."/>
        </authorList>
    </citation>
    <scope>NUCLEOTIDE SEQUENCE [LARGE SCALE GENOMIC DNA]</scope>
    <source>
        <strain evidence="2">SURF_5</strain>
    </source>
</reference>
<dbReference type="InterPro" id="IPR036866">
    <property type="entry name" value="RibonucZ/Hydroxyglut_hydro"/>
</dbReference>
<dbReference type="InterPro" id="IPR001279">
    <property type="entry name" value="Metallo-B-lactamas"/>
</dbReference>
<sequence length="239" mass="26425">MKLTFLGTRGYIKARAPCHYMHSSLMVSYRGKEIMIDCGEDWLEKIQTMTPRAIFITHGHPDHAWGLKNGAPCPVFATEESWENMKTFAIKEREGIRPREPIRVHGVTFEAFSVVHSTRAPAVGYRISAGGKTIFYAPDLVYINERAEALAGAAVYIGDGATIVRSMVRKPGTELIGHTPVRTQLTWCSKEGVPRAIITHCGSEIVEGDEQELQQKIDALASERGVQAVIACDGMELLI</sequence>
<dbReference type="Gene3D" id="3.60.15.10">
    <property type="entry name" value="Ribonuclease Z/Hydroxyacylglutathione hydrolase-like"/>
    <property type="match status" value="1"/>
</dbReference>